<feature type="repeat" description="PPR" evidence="3">
    <location>
        <begin position="108"/>
        <end position="142"/>
    </location>
</feature>
<evidence type="ECO:0000313" key="5">
    <source>
        <dbReference type="EMBL" id="KAG2329602.1"/>
    </source>
</evidence>
<keyword evidence="6" id="KW-1185">Reference proteome</keyword>
<name>A0A8X8BCG5_BRACI</name>
<comment type="caution">
    <text evidence="5">The sequence shown here is derived from an EMBL/GenBank/DDBJ whole genome shotgun (WGS) entry which is preliminary data.</text>
</comment>
<dbReference type="InterPro" id="IPR002885">
    <property type="entry name" value="PPR_rpt"/>
</dbReference>
<organism evidence="5 6">
    <name type="scientific">Brassica carinata</name>
    <name type="common">Ethiopian mustard</name>
    <name type="synonym">Abyssinian cabbage</name>
    <dbReference type="NCBI Taxonomy" id="52824"/>
    <lineage>
        <taxon>Eukaryota</taxon>
        <taxon>Viridiplantae</taxon>
        <taxon>Streptophyta</taxon>
        <taxon>Embryophyta</taxon>
        <taxon>Tracheophyta</taxon>
        <taxon>Spermatophyta</taxon>
        <taxon>Magnoliopsida</taxon>
        <taxon>eudicotyledons</taxon>
        <taxon>Gunneridae</taxon>
        <taxon>Pentapetalae</taxon>
        <taxon>rosids</taxon>
        <taxon>malvids</taxon>
        <taxon>Brassicales</taxon>
        <taxon>Brassicaceae</taxon>
        <taxon>Brassiceae</taxon>
        <taxon>Brassica</taxon>
    </lineage>
</organism>
<dbReference type="AlphaFoldDB" id="A0A8X8BCG5"/>
<evidence type="ECO:0000256" key="1">
    <source>
        <dbReference type="ARBA" id="ARBA00007626"/>
    </source>
</evidence>
<evidence type="ECO:0000313" key="6">
    <source>
        <dbReference type="Proteomes" id="UP000886595"/>
    </source>
</evidence>
<dbReference type="Proteomes" id="UP000886595">
    <property type="component" value="Unassembled WGS sequence"/>
</dbReference>
<dbReference type="Pfam" id="PF13812">
    <property type="entry name" value="PPR_3"/>
    <property type="match status" value="1"/>
</dbReference>
<feature type="compositionally biased region" description="Gly residues" evidence="4">
    <location>
        <begin position="1"/>
        <end position="21"/>
    </location>
</feature>
<sequence>METYEGRGGNGSGSEGGGGSPYSGADVSRVMGDAFSKKLDIEKGTRKLIYHEERSRVLQVMDGSSYKAAVGGSLSNTLVALVEHCEKGLLTLVWELRKMMVKNRLQPNVFTFITLIHGICNGVEVQEISKFFGEMKARNMVPNTVTFNTLTNGYGL</sequence>
<evidence type="ECO:0008006" key="7">
    <source>
        <dbReference type="Google" id="ProtNLM"/>
    </source>
</evidence>
<dbReference type="PROSITE" id="PS51375">
    <property type="entry name" value="PPR"/>
    <property type="match status" value="1"/>
</dbReference>
<feature type="region of interest" description="Disordered" evidence="4">
    <location>
        <begin position="1"/>
        <end position="23"/>
    </location>
</feature>
<reference evidence="5 6" key="1">
    <citation type="submission" date="2020-02" db="EMBL/GenBank/DDBJ databases">
        <authorList>
            <person name="Ma Q."/>
            <person name="Huang Y."/>
            <person name="Song X."/>
            <person name="Pei D."/>
        </authorList>
    </citation>
    <scope>NUCLEOTIDE SEQUENCE [LARGE SCALE GENOMIC DNA]</scope>
    <source>
        <strain evidence="5">Sxm20200214</strain>
        <tissue evidence="5">Leaf</tissue>
    </source>
</reference>
<keyword evidence="2" id="KW-0677">Repeat</keyword>
<dbReference type="OrthoDB" id="1700921at2759"/>
<comment type="similarity">
    <text evidence="1">Belongs to the PPR family. P subfamily.</text>
</comment>
<evidence type="ECO:0000256" key="3">
    <source>
        <dbReference type="PROSITE-ProRule" id="PRU00708"/>
    </source>
</evidence>
<gene>
    <name evidence="5" type="ORF">Bca52824_000782</name>
</gene>
<protein>
    <recommendedName>
        <fullName evidence="7">Pentatricopeptide repeat-containing protein</fullName>
    </recommendedName>
</protein>
<dbReference type="EMBL" id="JAAMPC010000001">
    <property type="protein sequence ID" value="KAG2329602.1"/>
    <property type="molecule type" value="Genomic_DNA"/>
</dbReference>
<dbReference type="Gene3D" id="1.25.40.10">
    <property type="entry name" value="Tetratricopeptide repeat domain"/>
    <property type="match status" value="1"/>
</dbReference>
<dbReference type="PANTHER" id="PTHR47941">
    <property type="entry name" value="PENTATRICOPEPTIDE REPEAT-CONTAINING PROTEIN 3, MITOCHONDRIAL"/>
    <property type="match status" value="1"/>
</dbReference>
<evidence type="ECO:0000256" key="4">
    <source>
        <dbReference type="SAM" id="MobiDB-lite"/>
    </source>
</evidence>
<proteinExistence type="inferred from homology"/>
<accession>A0A8X8BCG5</accession>
<dbReference type="InterPro" id="IPR011990">
    <property type="entry name" value="TPR-like_helical_dom_sf"/>
</dbReference>
<evidence type="ECO:0000256" key="2">
    <source>
        <dbReference type="ARBA" id="ARBA00022737"/>
    </source>
</evidence>